<dbReference type="InterPro" id="IPR001810">
    <property type="entry name" value="F-box_dom"/>
</dbReference>
<dbReference type="PROSITE" id="PS50181">
    <property type="entry name" value="FBOX"/>
    <property type="match status" value="1"/>
</dbReference>
<dbReference type="EMBL" id="JAVXUP010005012">
    <property type="protein sequence ID" value="KAK2996498.1"/>
    <property type="molecule type" value="Genomic_DNA"/>
</dbReference>
<dbReference type="InterPro" id="IPR006566">
    <property type="entry name" value="FBD"/>
</dbReference>
<evidence type="ECO:0000256" key="4">
    <source>
        <dbReference type="SAM" id="MobiDB-lite"/>
    </source>
</evidence>
<dbReference type="Pfam" id="PF02671">
    <property type="entry name" value="PAH"/>
    <property type="match status" value="1"/>
</dbReference>
<dbReference type="SUPFAM" id="SSF52047">
    <property type="entry name" value="RNI-like"/>
    <property type="match status" value="1"/>
</dbReference>
<dbReference type="PANTHER" id="PTHR31900">
    <property type="entry name" value="F-BOX/RNI SUPERFAMILY PROTEIN-RELATED"/>
    <property type="match status" value="1"/>
</dbReference>
<dbReference type="InterPro" id="IPR032675">
    <property type="entry name" value="LRR_dom_sf"/>
</dbReference>
<dbReference type="Pfam" id="PF24758">
    <property type="entry name" value="LRR_At5g56370"/>
    <property type="match status" value="1"/>
</dbReference>
<keyword evidence="2 3" id="KW-0539">Nucleus</keyword>
<accession>A0AA88RUI4</accession>
<proteinExistence type="predicted"/>
<dbReference type="InterPro" id="IPR055411">
    <property type="entry name" value="LRR_FXL15/At3g58940/PEG3-like"/>
</dbReference>
<evidence type="ECO:0000313" key="7">
    <source>
        <dbReference type="Proteomes" id="UP001188597"/>
    </source>
</evidence>
<comment type="caution">
    <text evidence="6">The sequence shown here is derived from an EMBL/GenBank/DDBJ whole genome shotgun (WGS) entry which is preliminary data.</text>
</comment>
<feature type="domain" description="F-box" evidence="5">
    <location>
        <begin position="205"/>
        <end position="254"/>
    </location>
</feature>
<dbReference type="InterPro" id="IPR036047">
    <property type="entry name" value="F-box-like_dom_sf"/>
</dbReference>
<evidence type="ECO:0000256" key="2">
    <source>
        <dbReference type="ARBA" id="ARBA00023242"/>
    </source>
</evidence>
<dbReference type="Gene3D" id="3.80.10.10">
    <property type="entry name" value="Ribonuclease Inhibitor"/>
    <property type="match status" value="1"/>
</dbReference>
<comment type="subcellular location">
    <subcellularLocation>
        <location evidence="1 3">Nucleus</location>
    </subcellularLocation>
</comment>
<keyword evidence="7" id="KW-1185">Reference proteome</keyword>
<dbReference type="Proteomes" id="UP001188597">
    <property type="component" value="Unassembled WGS sequence"/>
</dbReference>
<protein>
    <recommendedName>
        <fullName evidence="5">F-box domain-containing protein</fullName>
    </recommendedName>
</protein>
<dbReference type="Pfam" id="PF00646">
    <property type="entry name" value="F-box"/>
    <property type="match status" value="1"/>
</dbReference>
<dbReference type="SMART" id="SM00579">
    <property type="entry name" value="FBD"/>
    <property type="match status" value="1"/>
</dbReference>
<dbReference type="Gene3D" id="1.20.1280.50">
    <property type="match status" value="1"/>
</dbReference>
<dbReference type="Pfam" id="PF08387">
    <property type="entry name" value="FBD"/>
    <property type="match status" value="1"/>
</dbReference>
<dbReference type="GO" id="GO:0005634">
    <property type="term" value="C:nucleus"/>
    <property type="evidence" value="ECO:0007669"/>
    <property type="project" value="UniProtKB-SubCell"/>
</dbReference>
<dbReference type="InterPro" id="IPR050232">
    <property type="entry name" value="FBL13/AtMIF1-like"/>
</dbReference>
<dbReference type="InterPro" id="IPR003822">
    <property type="entry name" value="PAH"/>
</dbReference>
<dbReference type="InterPro" id="IPR036600">
    <property type="entry name" value="PAH_sf"/>
</dbReference>
<sequence>MPCLLASNLKTFDICGFKGGKHEWEARAYFSNNAKALNKIGIGFRGLQPEKKSVEEGWSEEECVSYVLLLREKFHTHGDRYHEFATLLGDFNGRRVHGRRLFSKVKELFNGHKDLIPGFNAFLPRKLQNAVTDAEDDAVRSSFPAKANDREDQAIEAAVEFVGKNMPELPSKKPRLPLSDLKAVPNNYGEDTLSSCEPKTNNDGEDRLSDLPDSILMEILSYLPTKNAVATSILSKRWTVSLWSSLPDLSFCDNLLLHEDDGNPIPSAFQVSKFTSFVDRVLRLREVPHVSKVALHITMAVDPATISEWIRSLVRLNLRELDLFVLRKDKEITLPQCLYTCESLERLRIHTSLTIKIPRKVVCFPNLKVLSVDWFFRKNNDITKKLFSRCPVLEDLSIMGTMEEECRVRIRIVAPALKRLRMNLQCSENDPNACKVEINAPNLKCLDLCGNFLAVYSVTNSPLVAEASIDVRRCFTMSLTNLGKHAYGLLASISASVKSLSASCFTCAALNAARFDGLPLFPNLTHLELGVAKSCSCKLPEKLLYNSPCLDVLSLKVSYLPQFVFIIVVMHAITEPTLIVHQVEELHYPPPQKIKWKPPKSMPCFSASHLKTFEICGFKGEKHEWEALAYFSNNAKALNKIRIGFRGLHPEELNALRKNLLLYVRGSKACKIEFS</sequence>
<dbReference type="AlphaFoldDB" id="A0AA88RUI4"/>
<evidence type="ECO:0000256" key="1">
    <source>
        <dbReference type="ARBA" id="ARBA00004123"/>
    </source>
</evidence>
<name>A0AA88RUI4_9ASTE</name>
<reference evidence="6" key="1">
    <citation type="submission" date="2022-12" db="EMBL/GenBank/DDBJ databases">
        <title>Draft genome assemblies for two species of Escallonia (Escalloniales).</title>
        <authorList>
            <person name="Chanderbali A."/>
            <person name="Dervinis C."/>
            <person name="Anghel I."/>
            <person name="Soltis D."/>
            <person name="Soltis P."/>
            <person name="Zapata F."/>
        </authorList>
    </citation>
    <scope>NUCLEOTIDE SEQUENCE</scope>
    <source>
        <strain evidence="6">UCBG64.0493</strain>
        <tissue evidence="6">Leaf</tissue>
    </source>
</reference>
<feature type="region of interest" description="Disordered" evidence="4">
    <location>
        <begin position="189"/>
        <end position="208"/>
    </location>
</feature>
<dbReference type="CDD" id="cd22160">
    <property type="entry name" value="F-box_AtFBL13-like"/>
    <property type="match status" value="1"/>
</dbReference>
<dbReference type="PANTHER" id="PTHR31900:SF34">
    <property type="entry name" value="EMB|CAB62440.1-RELATED"/>
    <property type="match status" value="1"/>
</dbReference>
<dbReference type="Gene3D" id="1.20.1160.11">
    <property type="entry name" value="Paired amphipathic helix"/>
    <property type="match status" value="1"/>
</dbReference>
<gene>
    <name evidence="6" type="ORF">RJ639_025360</name>
</gene>
<organism evidence="6 7">
    <name type="scientific">Escallonia herrerae</name>
    <dbReference type="NCBI Taxonomy" id="1293975"/>
    <lineage>
        <taxon>Eukaryota</taxon>
        <taxon>Viridiplantae</taxon>
        <taxon>Streptophyta</taxon>
        <taxon>Embryophyta</taxon>
        <taxon>Tracheophyta</taxon>
        <taxon>Spermatophyta</taxon>
        <taxon>Magnoliopsida</taxon>
        <taxon>eudicotyledons</taxon>
        <taxon>Gunneridae</taxon>
        <taxon>Pentapetalae</taxon>
        <taxon>asterids</taxon>
        <taxon>campanulids</taxon>
        <taxon>Escalloniales</taxon>
        <taxon>Escalloniaceae</taxon>
        <taxon>Escallonia</taxon>
    </lineage>
</organism>
<evidence type="ECO:0000259" key="5">
    <source>
        <dbReference type="PROSITE" id="PS50181"/>
    </source>
</evidence>
<dbReference type="SUPFAM" id="SSF81383">
    <property type="entry name" value="F-box domain"/>
    <property type="match status" value="1"/>
</dbReference>
<evidence type="ECO:0000256" key="3">
    <source>
        <dbReference type="PROSITE-ProRule" id="PRU00810"/>
    </source>
</evidence>
<dbReference type="GO" id="GO:0006355">
    <property type="term" value="P:regulation of DNA-templated transcription"/>
    <property type="evidence" value="ECO:0007669"/>
    <property type="project" value="InterPro"/>
</dbReference>
<dbReference type="PROSITE" id="PS51477">
    <property type="entry name" value="PAH"/>
    <property type="match status" value="1"/>
</dbReference>
<evidence type="ECO:0000313" key="6">
    <source>
        <dbReference type="EMBL" id="KAK2996498.1"/>
    </source>
</evidence>
<dbReference type="InterPro" id="IPR053781">
    <property type="entry name" value="F-box_AtFBL13-like"/>
</dbReference>
<dbReference type="SUPFAM" id="SSF47762">
    <property type="entry name" value="PAH2 domain"/>
    <property type="match status" value="1"/>
</dbReference>